<reference evidence="1 2" key="1">
    <citation type="submission" date="2021-06" db="EMBL/GenBank/DDBJ databases">
        <title>Actinoplanes lichenicola sp. nov., and Actinoplanes ovalisporus sp. nov., isolated from lichen in Thailand.</title>
        <authorList>
            <person name="Saeng-In P."/>
            <person name="Kanchanasin P."/>
            <person name="Yuki M."/>
            <person name="Kudo T."/>
            <person name="Ohkuma M."/>
            <person name="Phongsopitanun W."/>
            <person name="Tanasupawat S."/>
        </authorList>
    </citation>
    <scope>NUCLEOTIDE SEQUENCE [LARGE SCALE GENOMIC DNA]</scope>
    <source>
        <strain evidence="1 2">NBRC 110975</strain>
    </source>
</reference>
<dbReference type="RefSeq" id="WP_215788801.1">
    <property type="nucleotide sequence ID" value="NZ_JAHKKG010000005.1"/>
</dbReference>
<comment type="caution">
    <text evidence="1">The sequence shown here is derived from an EMBL/GenBank/DDBJ whole genome shotgun (WGS) entry which is preliminary data.</text>
</comment>
<sequence length="286" mass="30315">MLFEQTLGVPAHPGGLLVDDPALTVGVVQMTSRNDGLEIDLVARRGQPAPPAERRLLPAYDEGVDLRVGWLDANGRAHWEYGSIADDGSTHRTRVVLPAQFDRLDLVLAWPEIGFPEHSSSFAVPSRAEAERGVVSIWEAPVDMAPVPGGVRDSEGDDDLEPPPLEAGRLCAAPRVLARDRDGVVVLSRLTAVGSTLAMAVESFARIAADAPGDWGASIAVLRDRSAVRLAAYEGEAGGGADGYHARTEYVVARPSGDVLDLVVRWPAAGLAGVRVTVPLEDAVSR</sequence>
<keyword evidence="2" id="KW-1185">Reference proteome</keyword>
<dbReference type="EMBL" id="JAHKKG010000005">
    <property type="protein sequence ID" value="MBU2665617.1"/>
    <property type="molecule type" value="Genomic_DNA"/>
</dbReference>
<name>A0ABS5YQ95_9ACTN</name>
<evidence type="ECO:0000313" key="1">
    <source>
        <dbReference type="EMBL" id="MBU2665617.1"/>
    </source>
</evidence>
<accession>A0ABS5YQ95</accession>
<protein>
    <submittedName>
        <fullName evidence="1">Uncharacterized protein</fullName>
    </submittedName>
</protein>
<gene>
    <name evidence="1" type="ORF">KOI35_19075</name>
</gene>
<evidence type="ECO:0000313" key="2">
    <source>
        <dbReference type="Proteomes" id="UP001519654"/>
    </source>
</evidence>
<organism evidence="1 2">
    <name type="scientific">Paractinoplanes bogorensis</name>
    <dbReference type="NCBI Taxonomy" id="1610840"/>
    <lineage>
        <taxon>Bacteria</taxon>
        <taxon>Bacillati</taxon>
        <taxon>Actinomycetota</taxon>
        <taxon>Actinomycetes</taxon>
        <taxon>Micromonosporales</taxon>
        <taxon>Micromonosporaceae</taxon>
        <taxon>Paractinoplanes</taxon>
    </lineage>
</organism>
<proteinExistence type="predicted"/>
<dbReference type="Proteomes" id="UP001519654">
    <property type="component" value="Unassembled WGS sequence"/>
</dbReference>